<name>A0A316X1F8_9FLAO</name>
<proteinExistence type="predicted"/>
<dbReference type="AlphaFoldDB" id="A0A316X1F8"/>
<protein>
    <submittedName>
        <fullName evidence="1">Uncharacterized protein</fullName>
    </submittedName>
</protein>
<evidence type="ECO:0000313" key="2">
    <source>
        <dbReference type="Proteomes" id="UP000236182"/>
    </source>
</evidence>
<comment type="caution">
    <text evidence="1">The sequence shown here is derived from an EMBL/GenBank/DDBJ whole genome shotgun (WGS) entry which is preliminary data.</text>
</comment>
<gene>
    <name evidence="1" type="ORF">C1638_003095</name>
</gene>
<keyword evidence="2" id="KW-1185">Reference proteome</keyword>
<reference evidence="1" key="1">
    <citation type="submission" date="2018-04" db="EMBL/GenBank/DDBJ databases">
        <title>Draft Genome Sequences of Chryseobacterium lactis NCTC11390T isolated from milk, Chryseobacterium oncorhynchi 701B-08T from rainbow trout, and Chryseobacterium viscerum 687B-08T from diseased fish.</title>
        <authorList>
            <person name="Jeong J.-J."/>
            <person name="Lee Y.J."/>
            <person name="Pathiraja D."/>
            <person name="Park B."/>
            <person name="Choi I.-G."/>
            <person name="Kim K.D."/>
        </authorList>
    </citation>
    <scope>NUCLEOTIDE SEQUENCE [LARGE SCALE GENOMIC DNA]</scope>
    <source>
        <strain evidence="1">701B-08</strain>
    </source>
</reference>
<dbReference type="RefSeq" id="WP_109618074.1">
    <property type="nucleotide sequence ID" value="NZ_PPEI02000001.1"/>
</dbReference>
<dbReference type="EMBL" id="PPEI02000001">
    <property type="protein sequence ID" value="PWN67591.1"/>
    <property type="molecule type" value="Genomic_DNA"/>
</dbReference>
<accession>A0A316X1F8</accession>
<sequence length="77" mass="8939">MSCENLNILTYYGPWESSPFSINEKFFIENGYVSQSVVRDKRNALKRSLSYQELKVLSILEQNGVLLTEDLFKPYPS</sequence>
<dbReference type="Proteomes" id="UP000236182">
    <property type="component" value="Unassembled WGS sequence"/>
</dbReference>
<organism evidence="1 2">
    <name type="scientific">Chryseobacterium oncorhynchi</name>
    <dbReference type="NCBI Taxonomy" id="741074"/>
    <lineage>
        <taxon>Bacteria</taxon>
        <taxon>Pseudomonadati</taxon>
        <taxon>Bacteroidota</taxon>
        <taxon>Flavobacteriia</taxon>
        <taxon>Flavobacteriales</taxon>
        <taxon>Weeksellaceae</taxon>
        <taxon>Chryseobacterium group</taxon>
        <taxon>Chryseobacterium</taxon>
    </lineage>
</organism>
<evidence type="ECO:0000313" key="1">
    <source>
        <dbReference type="EMBL" id="PWN67591.1"/>
    </source>
</evidence>